<name>A0ABX1CPA1_9SPHN</name>
<feature type="signal peptide" evidence="1">
    <location>
        <begin position="1"/>
        <end position="20"/>
    </location>
</feature>
<evidence type="ECO:0000313" key="3">
    <source>
        <dbReference type="EMBL" id="NJR79081.1"/>
    </source>
</evidence>
<evidence type="ECO:0000313" key="4">
    <source>
        <dbReference type="Proteomes" id="UP000732399"/>
    </source>
</evidence>
<evidence type="ECO:0000256" key="1">
    <source>
        <dbReference type="SAM" id="SignalP"/>
    </source>
</evidence>
<keyword evidence="1" id="KW-0732">Signal</keyword>
<reference evidence="3 4" key="1">
    <citation type="submission" date="2020-03" db="EMBL/GenBank/DDBJ databases">
        <authorList>
            <person name="Wang L."/>
            <person name="He N."/>
            <person name="Li Y."/>
            <person name="Fang Y."/>
            <person name="Zhang F."/>
        </authorList>
    </citation>
    <scope>NUCLEOTIDE SEQUENCE [LARGE SCALE GENOMIC DNA]</scope>
    <source>
        <strain evidence="3 4">36D10-4-7</strain>
    </source>
</reference>
<sequence>MRLLASLLTLALVAPAAASAQLPPEAAGASGLSGTAGGGRSSGAYDTVLYADVEPLPGAPSIAAPLAVGSYAEVTALDSGRTVLVLVASTAERLRLSRAAAEALRLASRGAVRVRAVTPPAADVAALRRGEPASPRLDTPEMVLRPLRRQLPVETATTPPRIPLAPDARARPGARTVADFAPPPPTALKVGAATVPATEVPPVELVGPPFAAGRLMVGVETGSDERRARDIAGALGGTAERRESGWRVRVGPYTDLAKAQAARDGAVARGYADAFIFIVD</sequence>
<evidence type="ECO:0000259" key="2">
    <source>
        <dbReference type="Pfam" id="PF05036"/>
    </source>
</evidence>
<accession>A0ABX1CPA1</accession>
<dbReference type="EMBL" id="JAAVJH010000005">
    <property type="protein sequence ID" value="NJR79081.1"/>
    <property type="molecule type" value="Genomic_DNA"/>
</dbReference>
<gene>
    <name evidence="3" type="ORF">HBH26_10825</name>
</gene>
<dbReference type="Pfam" id="PF05036">
    <property type="entry name" value="SPOR"/>
    <property type="match status" value="1"/>
</dbReference>
<feature type="chain" id="PRO_5046639353" description="SPOR domain-containing protein" evidence="1">
    <location>
        <begin position="21"/>
        <end position="280"/>
    </location>
</feature>
<feature type="domain" description="SPOR" evidence="2">
    <location>
        <begin position="239"/>
        <end position="276"/>
    </location>
</feature>
<dbReference type="InterPro" id="IPR007730">
    <property type="entry name" value="SPOR-like_dom"/>
</dbReference>
<protein>
    <recommendedName>
        <fullName evidence="2">SPOR domain-containing protein</fullName>
    </recommendedName>
</protein>
<dbReference type="RefSeq" id="WP_168134595.1">
    <property type="nucleotide sequence ID" value="NZ_JAAVJH010000005.1"/>
</dbReference>
<keyword evidence="4" id="KW-1185">Reference proteome</keyword>
<organism evidence="3 4">
    <name type="scientific">Sphingomonas corticis</name>
    <dbReference type="NCBI Taxonomy" id="2722791"/>
    <lineage>
        <taxon>Bacteria</taxon>
        <taxon>Pseudomonadati</taxon>
        <taxon>Pseudomonadota</taxon>
        <taxon>Alphaproteobacteria</taxon>
        <taxon>Sphingomonadales</taxon>
        <taxon>Sphingomonadaceae</taxon>
        <taxon>Sphingomonas</taxon>
    </lineage>
</organism>
<proteinExistence type="predicted"/>
<comment type="caution">
    <text evidence="3">The sequence shown here is derived from an EMBL/GenBank/DDBJ whole genome shotgun (WGS) entry which is preliminary data.</text>
</comment>
<dbReference type="Proteomes" id="UP000732399">
    <property type="component" value="Unassembled WGS sequence"/>
</dbReference>